<evidence type="ECO:0000256" key="7">
    <source>
        <dbReference type="SAM" id="Phobius"/>
    </source>
</evidence>
<dbReference type="PANTHER" id="PTHR43723:SF1">
    <property type="entry name" value="COBALT TRANSPORT PROTEIN CBIQ"/>
    <property type="match status" value="1"/>
</dbReference>
<evidence type="ECO:0000256" key="6">
    <source>
        <dbReference type="ARBA" id="ARBA00023136"/>
    </source>
</evidence>
<dbReference type="EMBL" id="BMYQ01000001">
    <property type="protein sequence ID" value="GGW22090.1"/>
    <property type="molecule type" value="Genomic_DNA"/>
</dbReference>
<evidence type="ECO:0000313" key="8">
    <source>
        <dbReference type="EMBL" id="GGW22090.1"/>
    </source>
</evidence>
<gene>
    <name evidence="8" type="ORF">GCM10011452_04680</name>
</gene>
<keyword evidence="6 7" id="KW-0472">Membrane</keyword>
<keyword evidence="5 7" id="KW-1133">Transmembrane helix</keyword>
<feature type="transmembrane region" description="Helical" evidence="7">
    <location>
        <begin position="99"/>
        <end position="121"/>
    </location>
</feature>
<accession>A0A918MGA6</accession>
<evidence type="ECO:0000256" key="3">
    <source>
        <dbReference type="ARBA" id="ARBA00022475"/>
    </source>
</evidence>
<feature type="transmembrane region" description="Helical" evidence="7">
    <location>
        <begin position="222"/>
        <end position="243"/>
    </location>
</feature>
<dbReference type="GO" id="GO:0043190">
    <property type="term" value="C:ATP-binding cassette (ABC) transporter complex"/>
    <property type="evidence" value="ECO:0007669"/>
    <property type="project" value="InterPro"/>
</dbReference>
<keyword evidence="9" id="KW-1185">Reference proteome</keyword>
<feature type="transmembrane region" description="Helical" evidence="7">
    <location>
        <begin position="64"/>
        <end position="87"/>
    </location>
</feature>
<protein>
    <submittedName>
        <fullName evidence="8">Cobalt ECF transporter T component CbiQ</fullName>
    </submittedName>
</protein>
<keyword evidence="3" id="KW-1003">Cell membrane</keyword>
<evidence type="ECO:0000256" key="2">
    <source>
        <dbReference type="ARBA" id="ARBA00008564"/>
    </source>
</evidence>
<dbReference type="AlphaFoldDB" id="A0A918MGA6"/>
<comment type="caution">
    <text evidence="8">The sequence shown here is derived from an EMBL/GenBank/DDBJ whole genome shotgun (WGS) entry which is preliminary data.</text>
</comment>
<evidence type="ECO:0000256" key="1">
    <source>
        <dbReference type="ARBA" id="ARBA00004651"/>
    </source>
</evidence>
<reference evidence="8" key="1">
    <citation type="journal article" date="2014" name="Int. J. Syst. Evol. Microbiol.">
        <title>Complete genome sequence of Corynebacterium casei LMG S-19264T (=DSM 44701T), isolated from a smear-ripened cheese.</title>
        <authorList>
            <consortium name="US DOE Joint Genome Institute (JGI-PGF)"/>
            <person name="Walter F."/>
            <person name="Albersmeier A."/>
            <person name="Kalinowski J."/>
            <person name="Ruckert C."/>
        </authorList>
    </citation>
    <scope>NUCLEOTIDE SEQUENCE</scope>
    <source>
        <strain evidence="8">KCTC 23714</strain>
    </source>
</reference>
<dbReference type="InterPro" id="IPR003339">
    <property type="entry name" value="ABC/ECF_trnsptr_transmembrane"/>
</dbReference>
<comment type="similarity">
    <text evidence="2">Belongs to the CbiQ family.</text>
</comment>
<sequence>MSGSFIDQAAHLSPWRNRPLAEKSLFCLGMLGLAVALPPLPGALLVGGVVLPATFLWARVPLRVWLQAAALPMGFLLTGAAALLVELGPDGIAFSATGAAQAGLLVLRALAALSCLLLLSLTTPVSDLLVGLRRIGLPREIVEIALLTYRFTFLISDAAMAMNHAQIARQRRSSYRRWLRGLGMLIANLLPRALDRARRLEAGLAARGWEGEMRVLRDMPRASATVLAAILGLEAAIATAGVLL</sequence>
<comment type="subcellular location">
    <subcellularLocation>
        <location evidence="1">Cell membrane</location>
        <topology evidence="1">Multi-pass membrane protein</topology>
    </subcellularLocation>
</comment>
<dbReference type="GO" id="GO:0006824">
    <property type="term" value="P:cobalt ion transport"/>
    <property type="evidence" value="ECO:0007669"/>
    <property type="project" value="InterPro"/>
</dbReference>
<dbReference type="InterPro" id="IPR052770">
    <property type="entry name" value="Cobalt_transport_CbiQ"/>
</dbReference>
<keyword evidence="4 7" id="KW-0812">Transmembrane</keyword>
<feature type="transmembrane region" description="Helical" evidence="7">
    <location>
        <begin position="141"/>
        <end position="162"/>
    </location>
</feature>
<dbReference type="PANTHER" id="PTHR43723">
    <property type="entry name" value="COBALT TRANSPORT PROTEIN CBIQ"/>
    <property type="match status" value="1"/>
</dbReference>
<feature type="transmembrane region" description="Helical" evidence="7">
    <location>
        <begin position="25"/>
        <end position="58"/>
    </location>
</feature>
<dbReference type="NCBIfam" id="TIGR02454">
    <property type="entry name" value="ECF_T_CbiQ"/>
    <property type="match status" value="1"/>
</dbReference>
<evidence type="ECO:0000313" key="9">
    <source>
        <dbReference type="Proteomes" id="UP000628984"/>
    </source>
</evidence>
<name>A0A918MGA6_9RHOB</name>
<evidence type="ECO:0000256" key="5">
    <source>
        <dbReference type="ARBA" id="ARBA00022989"/>
    </source>
</evidence>
<proteinExistence type="inferred from homology"/>
<organism evidence="8 9">
    <name type="scientific">Gemmobacter lanyuensis</name>
    <dbReference type="NCBI Taxonomy" id="1054497"/>
    <lineage>
        <taxon>Bacteria</taxon>
        <taxon>Pseudomonadati</taxon>
        <taxon>Pseudomonadota</taxon>
        <taxon>Alphaproteobacteria</taxon>
        <taxon>Rhodobacterales</taxon>
        <taxon>Paracoccaceae</taxon>
        <taxon>Gemmobacter</taxon>
    </lineage>
</organism>
<dbReference type="InterPro" id="IPR012809">
    <property type="entry name" value="ECF_CbiQ"/>
</dbReference>
<evidence type="ECO:0000256" key="4">
    <source>
        <dbReference type="ARBA" id="ARBA00022692"/>
    </source>
</evidence>
<dbReference type="CDD" id="cd16914">
    <property type="entry name" value="EcfT"/>
    <property type="match status" value="1"/>
</dbReference>
<reference evidence="8" key="2">
    <citation type="submission" date="2020-09" db="EMBL/GenBank/DDBJ databases">
        <authorList>
            <person name="Sun Q."/>
            <person name="Kim S."/>
        </authorList>
    </citation>
    <scope>NUCLEOTIDE SEQUENCE</scope>
    <source>
        <strain evidence="8">KCTC 23714</strain>
    </source>
</reference>
<dbReference type="RefSeq" id="WP_189632188.1">
    <property type="nucleotide sequence ID" value="NZ_BMYQ01000001.1"/>
</dbReference>
<dbReference type="Pfam" id="PF02361">
    <property type="entry name" value="CbiQ"/>
    <property type="match status" value="1"/>
</dbReference>
<dbReference type="Proteomes" id="UP000628984">
    <property type="component" value="Unassembled WGS sequence"/>
</dbReference>